<sequence>MSDTDRTHTLLDEFAKAHEIDHTGDISANQYLLIINVLRAGIAEPNRTVGDVLDEWISTTLQGDNEDQATG</sequence>
<name>A0AA96QV86_9CAUD</name>
<gene>
    <name evidence="1" type="primary">52</name>
    <name evidence="1" type="ORF">SEA_KWEKEL_52</name>
</gene>
<organism evidence="1 2">
    <name type="scientific">Gordonia phage Kwekel</name>
    <dbReference type="NCBI Taxonomy" id="3077820"/>
    <lineage>
        <taxon>Viruses</taxon>
        <taxon>Duplodnaviria</taxon>
        <taxon>Heunggongvirae</taxon>
        <taxon>Uroviricota</taxon>
        <taxon>Caudoviricetes</taxon>
        <taxon>Stackebrandtviridae</taxon>
        <taxon>Schenleyvirinae</taxon>
        <taxon>Dexdertvirus</taxon>
        <taxon>Dexdertvirus kwekel</taxon>
    </lineage>
</organism>
<dbReference type="EMBL" id="OR521074">
    <property type="protein sequence ID" value="WNO27354.1"/>
    <property type="molecule type" value="Genomic_DNA"/>
</dbReference>
<reference evidence="1 2" key="1">
    <citation type="submission" date="2023-08" db="EMBL/GenBank/DDBJ databases">
        <authorList>
            <person name="Wingfield L.M."/>
            <person name="White W.R."/>
            <person name="West C.J."/>
            <person name="Wendt R.N."/>
            <person name="Turner G.C."/>
            <person name="Treadway A.R."/>
            <person name="Swint M.R."/>
            <person name="Swindle R.E."/>
            <person name="Steinfeldt B."/>
            <person name="Smith E.H."/>
            <person name="Sexton S.H."/>
            <person name="Sanford B.N."/>
            <person name="Mott M.G."/>
            <person name="Malone J.B."/>
            <person name="Lynch A.J."/>
            <person name="Lawson L.W."/>
            <person name="Kyzer E.F."/>
            <person name="Knight E.S."/>
            <person name="Jeffus L.A."/>
            <person name="Garrison L.D."/>
            <person name="Edds J.T."/>
            <person name="Dumas P.M."/>
            <person name="Dresser A.M."/>
            <person name="Craft C.S."/>
            <person name="Cole C.E."/>
            <person name="Reyna N.S."/>
            <person name="Plymale R.C."/>
            <person name="Russell D.A."/>
            <person name="Jacobs-Sera D."/>
            <person name="Hatfull G.F."/>
        </authorList>
    </citation>
    <scope>NUCLEOTIDE SEQUENCE [LARGE SCALE GENOMIC DNA]</scope>
</reference>
<dbReference type="Proteomes" id="UP001303045">
    <property type="component" value="Segment"/>
</dbReference>
<accession>A0AA96QV86</accession>
<evidence type="ECO:0000313" key="1">
    <source>
        <dbReference type="EMBL" id="WNO27354.1"/>
    </source>
</evidence>
<keyword evidence="2" id="KW-1185">Reference proteome</keyword>
<protein>
    <submittedName>
        <fullName evidence="1">Uncharacterized protein</fullName>
    </submittedName>
</protein>
<evidence type="ECO:0000313" key="2">
    <source>
        <dbReference type="Proteomes" id="UP001303045"/>
    </source>
</evidence>
<proteinExistence type="predicted"/>